<name>A0ABX3CVX2_9BACI</name>
<dbReference type="Proteomes" id="UP000180194">
    <property type="component" value="Unassembled WGS sequence"/>
</dbReference>
<reference evidence="2 3" key="1">
    <citation type="submission" date="2016-07" db="EMBL/GenBank/DDBJ databases">
        <title>Bacillus oceanisediminis whole genome.</title>
        <authorList>
            <person name="Pal Y."/>
            <person name="Verma A."/>
            <person name="Mual P."/>
            <person name="Srinivasan K."/>
        </authorList>
    </citation>
    <scope>NUCLEOTIDE SEQUENCE [LARGE SCALE GENOMIC DNA]</scope>
    <source>
        <strain evidence="2 3">Bhandara28</strain>
    </source>
</reference>
<gene>
    <name evidence="2" type="ORF">BBV17_00375</name>
</gene>
<sequence>MPVVVRTQGKFGQKSEKKAQVCPNPGQVRSGKAGKVQSSVRTRGKFGQERQKKSRVCPNLRQVWTGKAEKGPSLSEPEASSDREGRKSPESVRTRGKFGQERQKKSRVCPNLRQVWTGKAGKVQSLSESRASSDRKDRKSPESVRTRARLGQERQEKSRVCPNLRQVRTGKAEKVQSLSKPGASSVKITQETA</sequence>
<organism evidence="2 3">
    <name type="scientific">Cytobacillus oceanisediminis</name>
    <dbReference type="NCBI Taxonomy" id="665099"/>
    <lineage>
        <taxon>Bacteria</taxon>
        <taxon>Bacillati</taxon>
        <taxon>Bacillota</taxon>
        <taxon>Bacilli</taxon>
        <taxon>Bacillales</taxon>
        <taxon>Bacillaceae</taxon>
        <taxon>Cytobacillus</taxon>
    </lineage>
</organism>
<proteinExistence type="predicted"/>
<keyword evidence="3" id="KW-1185">Reference proteome</keyword>
<evidence type="ECO:0000313" key="2">
    <source>
        <dbReference type="EMBL" id="OHX49204.1"/>
    </source>
</evidence>
<protein>
    <submittedName>
        <fullName evidence="2">Uncharacterized protein</fullName>
    </submittedName>
</protein>
<feature type="compositionally biased region" description="Basic and acidic residues" evidence="1">
    <location>
        <begin position="80"/>
        <end position="103"/>
    </location>
</feature>
<accession>A0ABX3CVX2</accession>
<evidence type="ECO:0000256" key="1">
    <source>
        <dbReference type="SAM" id="MobiDB-lite"/>
    </source>
</evidence>
<feature type="compositionally biased region" description="Basic and acidic residues" evidence="1">
    <location>
        <begin position="131"/>
        <end position="159"/>
    </location>
</feature>
<comment type="caution">
    <text evidence="2">The sequence shown here is derived from an EMBL/GenBank/DDBJ whole genome shotgun (WGS) entry which is preliminary data.</text>
</comment>
<dbReference type="EMBL" id="MBRJ01000012">
    <property type="protein sequence ID" value="OHX49204.1"/>
    <property type="molecule type" value="Genomic_DNA"/>
</dbReference>
<feature type="region of interest" description="Disordered" evidence="1">
    <location>
        <begin position="1"/>
        <end position="193"/>
    </location>
</feature>
<evidence type="ECO:0000313" key="3">
    <source>
        <dbReference type="Proteomes" id="UP000180194"/>
    </source>
</evidence>